<evidence type="ECO:0000313" key="2">
    <source>
        <dbReference type="EMBL" id="KIY93022.1"/>
    </source>
</evidence>
<dbReference type="AlphaFoldDB" id="A0A0D2IYQ8"/>
<gene>
    <name evidence="2" type="ORF">MNEG_14940</name>
</gene>
<sequence>MWAVEMAMANDAWARAAKAGTPVAVASSAAAEPDATNTGAPGAAPRPGTKRPHPQGMAAYEARGSWSGGAAPFDPTWP</sequence>
<proteinExistence type="predicted"/>
<reference evidence="2 3" key="1">
    <citation type="journal article" date="2013" name="BMC Genomics">
        <title>Reconstruction of the lipid metabolism for the microalga Monoraphidium neglectum from its genome sequence reveals characteristics suitable for biofuel production.</title>
        <authorList>
            <person name="Bogen C."/>
            <person name="Al-Dilaimi A."/>
            <person name="Albersmeier A."/>
            <person name="Wichmann J."/>
            <person name="Grundmann M."/>
            <person name="Rupp O."/>
            <person name="Lauersen K.J."/>
            <person name="Blifernez-Klassen O."/>
            <person name="Kalinowski J."/>
            <person name="Goesmann A."/>
            <person name="Mussgnug J.H."/>
            <person name="Kruse O."/>
        </authorList>
    </citation>
    <scope>NUCLEOTIDE SEQUENCE [LARGE SCALE GENOMIC DNA]</scope>
    <source>
        <strain evidence="2 3">SAG 48.87</strain>
    </source>
</reference>
<evidence type="ECO:0000256" key="1">
    <source>
        <dbReference type="SAM" id="MobiDB-lite"/>
    </source>
</evidence>
<evidence type="ECO:0000313" key="3">
    <source>
        <dbReference type="Proteomes" id="UP000054498"/>
    </source>
</evidence>
<dbReference type="GeneID" id="25732552"/>
<name>A0A0D2IYQ8_9CHLO</name>
<dbReference type="Proteomes" id="UP000054498">
    <property type="component" value="Unassembled WGS sequence"/>
</dbReference>
<dbReference type="KEGG" id="mng:MNEG_14940"/>
<feature type="region of interest" description="Disordered" evidence="1">
    <location>
        <begin position="28"/>
        <end position="78"/>
    </location>
</feature>
<dbReference type="EMBL" id="KK105109">
    <property type="protein sequence ID" value="KIY93022.1"/>
    <property type="molecule type" value="Genomic_DNA"/>
</dbReference>
<protein>
    <submittedName>
        <fullName evidence="2">Uncharacterized protein</fullName>
    </submittedName>
</protein>
<dbReference type="RefSeq" id="XP_013892042.1">
    <property type="nucleotide sequence ID" value="XM_014036588.1"/>
</dbReference>
<organism evidence="2 3">
    <name type="scientific">Monoraphidium neglectum</name>
    <dbReference type="NCBI Taxonomy" id="145388"/>
    <lineage>
        <taxon>Eukaryota</taxon>
        <taxon>Viridiplantae</taxon>
        <taxon>Chlorophyta</taxon>
        <taxon>core chlorophytes</taxon>
        <taxon>Chlorophyceae</taxon>
        <taxon>CS clade</taxon>
        <taxon>Sphaeropleales</taxon>
        <taxon>Selenastraceae</taxon>
        <taxon>Monoraphidium</taxon>
    </lineage>
</organism>
<keyword evidence="3" id="KW-1185">Reference proteome</keyword>
<accession>A0A0D2IYQ8</accession>